<protein>
    <recommendedName>
        <fullName evidence="6 7">Pyrroline-5-carboxylate reductase</fullName>
        <shortName evidence="6">P5C reductase</shortName>
        <shortName evidence="6">P5CR</shortName>
        <ecNumber evidence="6 7">1.5.1.2</ecNumber>
    </recommendedName>
    <alternativeName>
        <fullName evidence="6">PCA reductase</fullName>
    </alternativeName>
</protein>
<reference evidence="12" key="2">
    <citation type="journal article" date="2021" name="PeerJ">
        <title>Extensive microbial diversity within the chicken gut microbiome revealed by metagenomics and culture.</title>
        <authorList>
            <person name="Gilroy R."/>
            <person name="Ravi A."/>
            <person name="Getino M."/>
            <person name="Pursley I."/>
            <person name="Horton D.L."/>
            <person name="Alikhan N.F."/>
            <person name="Baker D."/>
            <person name="Gharbi K."/>
            <person name="Hall N."/>
            <person name="Watson M."/>
            <person name="Adriaenssens E.M."/>
            <person name="Foster-Nyarko E."/>
            <person name="Jarju S."/>
            <person name="Secka A."/>
            <person name="Antonio M."/>
            <person name="Oren A."/>
            <person name="Chaudhuri R.R."/>
            <person name="La Ragione R."/>
            <person name="Hildebrand F."/>
            <person name="Pallen M.J."/>
        </authorList>
    </citation>
    <scope>NUCLEOTIDE SEQUENCE</scope>
    <source>
        <strain evidence="12">4920</strain>
    </source>
</reference>
<dbReference type="Gene3D" id="3.40.50.720">
    <property type="entry name" value="NAD(P)-binding Rossmann-like Domain"/>
    <property type="match status" value="1"/>
</dbReference>
<evidence type="ECO:0000256" key="1">
    <source>
        <dbReference type="ARBA" id="ARBA00005525"/>
    </source>
</evidence>
<evidence type="ECO:0000256" key="5">
    <source>
        <dbReference type="ARBA" id="ARBA00058118"/>
    </source>
</evidence>
<dbReference type="EMBL" id="DVOF01000144">
    <property type="protein sequence ID" value="HIV02933.1"/>
    <property type="molecule type" value="Genomic_DNA"/>
</dbReference>
<dbReference type="SUPFAM" id="SSF51735">
    <property type="entry name" value="NAD(P)-binding Rossmann-fold domains"/>
    <property type="match status" value="1"/>
</dbReference>
<accession>A0A9D1SZP6</accession>
<evidence type="ECO:0000259" key="11">
    <source>
        <dbReference type="Pfam" id="PF14748"/>
    </source>
</evidence>
<feature type="binding site" evidence="8">
    <location>
        <position position="54"/>
    </location>
    <ligand>
        <name>NADPH</name>
        <dbReference type="ChEBI" id="CHEBI:57783"/>
    </ligand>
</feature>
<dbReference type="InterPro" id="IPR028939">
    <property type="entry name" value="P5C_Rdtase_cat_N"/>
</dbReference>
<comment type="similarity">
    <text evidence="1 6 9">Belongs to the pyrroline-5-carboxylate reductase family.</text>
</comment>
<feature type="binding site" evidence="8">
    <location>
        <begin position="67"/>
        <end position="70"/>
    </location>
    <ligand>
        <name>NADP(+)</name>
        <dbReference type="ChEBI" id="CHEBI:58349"/>
    </ligand>
</feature>
<comment type="caution">
    <text evidence="12">The sequence shown here is derived from an EMBL/GenBank/DDBJ whole genome shotgun (WGS) entry which is preliminary data.</text>
</comment>
<evidence type="ECO:0000256" key="6">
    <source>
        <dbReference type="HAMAP-Rule" id="MF_01925"/>
    </source>
</evidence>
<dbReference type="EC" id="1.5.1.2" evidence="6 7"/>
<gene>
    <name evidence="6 12" type="primary">proC</name>
    <name evidence="12" type="ORF">IAC74_05105</name>
</gene>
<keyword evidence="3 6" id="KW-0521">NADP</keyword>
<dbReference type="PIRSF" id="PIRSF000193">
    <property type="entry name" value="Pyrrol-5-carb_rd"/>
    <property type="match status" value="1"/>
</dbReference>
<dbReference type="HAMAP" id="MF_01925">
    <property type="entry name" value="P5C_reductase"/>
    <property type="match status" value="1"/>
</dbReference>
<evidence type="ECO:0000256" key="8">
    <source>
        <dbReference type="PIRSR" id="PIRSR000193-1"/>
    </source>
</evidence>
<dbReference type="Gene3D" id="1.10.3730.10">
    <property type="entry name" value="ProC C-terminal domain-like"/>
    <property type="match status" value="1"/>
</dbReference>
<dbReference type="PANTHER" id="PTHR11645">
    <property type="entry name" value="PYRROLINE-5-CARBOXYLATE REDUCTASE"/>
    <property type="match status" value="1"/>
</dbReference>
<sequence>MKLGVIGAGNMASAIVRGVAASGKVAPGDIWVSDLDADKLATLGALGIHTSGNNADVYQNSDVLIFAVKPNIYPVVLREAAAQEGIADKLLITIAPGITIDMVKSYFSCGVQVVRTMPNTPAMVGAGMTVLCGDVPEQAFAQAEAVFGCVGQTLRLDEKLMDGVVALNGSSPAYIFMLIEAMADAGVQGGVPRAAAYTLAAQSVLGSAKMVLETGKHPGELKDMVCSPAGTTIDAVAVLEKRGFRSSIIEAMAACTEKTKAMAEQ</sequence>
<dbReference type="InterPro" id="IPR008927">
    <property type="entry name" value="6-PGluconate_DH-like_C_sf"/>
</dbReference>
<keyword evidence="6" id="KW-0963">Cytoplasm</keyword>
<feature type="domain" description="Pyrroline-5-carboxylate reductase dimerisation" evidence="11">
    <location>
        <begin position="158"/>
        <end position="262"/>
    </location>
</feature>
<dbReference type="GO" id="GO:0055129">
    <property type="term" value="P:L-proline biosynthetic process"/>
    <property type="evidence" value="ECO:0007669"/>
    <property type="project" value="UniProtKB-UniRule"/>
</dbReference>
<dbReference type="GO" id="GO:0004735">
    <property type="term" value="F:pyrroline-5-carboxylate reductase activity"/>
    <property type="evidence" value="ECO:0007669"/>
    <property type="project" value="UniProtKB-UniRule"/>
</dbReference>
<reference evidence="12" key="1">
    <citation type="submission" date="2020-10" db="EMBL/GenBank/DDBJ databases">
        <authorList>
            <person name="Gilroy R."/>
        </authorList>
    </citation>
    <scope>NUCLEOTIDE SEQUENCE</scope>
    <source>
        <strain evidence="12">4920</strain>
    </source>
</reference>
<evidence type="ECO:0000256" key="7">
    <source>
        <dbReference type="NCBIfam" id="TIGR00112"/>
    </source>
</evidence>
<comment type="function">
    <text evidence="5 6">Catalyzes the reduction of 1-pyrroline-5-carboxylate (PCA) to L-proline.</text>
</comment>
<evidence type="ECO:0000259" key="10">
    <source>
        <dbReference type="Pfam" id="PF03807"/>
    </source>
</evidence>
<feature type="binding site" evidence="8">
    <location>
        <begin position="6"/>
        <end position="11"/>
    </location>
    <ligand>
        <name>NADP(+)</name>
        <dbReference type="ChEBI" id="CHEBI:58349"/>
    </ligand>
</feature>
<dbReference type="SUPFAM" id="SSF48179">
    <property type="entry name" value="6-phosphogluconate dehydrogenase C-terminal domain-like"/>
    <property type="match status" value="1"/>
</dbReference>
<evidence type="ECO:0000256" key="3">
    <source>
        <dbReference type="ARBA" id="ARBA00022857"/>
    </source>
</evidence>
<evidence type="ECO:0000313" key="12">
    <source>
        <dbReference type="EMBL" id="HIV02933.1"/>
    </source>
</evidence>
<dbReference type="NCBIfam" id="TIGR00112">
    <property type="entry name" value="proC"/>
    <property type="match status" value="1"/>
</dbReference>
<proteinExistence type="inferred from homology"/>
<comment type="catalytic activity">
    <reaction evidence="6">
        <text>L-proline + NAD(+) = (S)-1-pyrroline-5-carboxylate + NADH + 2 H(+)</text>
        <dbReference type="Rhea" id="RHEA:14105"/>
        <dbReference type="ChEBI" id="CHEBI:15378"/>
        <dbReference type="ChEBI" id="CHEBI:17388"/>
        <dbReference type="ChEBI" id="CHEBI:57540"/>
        <dbReference type="ChEBI" id="CHEBI:57945"/>
        <dbReference type="ChEBI" id="CHEBI:60039"/>
        <dbReference type="EC" id="1.5.1.2"/>
    </reaction>
</comment>
<evidence type="ECO:0000256" key="4">
    <source>
        <dbReference type="ARBA" id="ARBA00023002"/>
    </source>
</evidence>
<keyword evidence="4 6" id="KW-0560">Oxidoreductase</keyword>
<keyword evidence="6 9" id="KW-0028">Amino-acid biosynthesis</keyword>
<organism evidence="12 13">
    <name type="scientific">Candidatus Aphodoplasma excrementigallinarum</name>
    <dbReference type="NCBI Taxonomy" id="2840673"/>
    <lineage>
        <taxon>Bacteria</taxon>
        <taxon>Bacillati</taxon>
        <taxon>Bacillota</taxon>
        <taxon>Clostridia</taxon>
        <taxon>Eubacteriales</taxon>
        <taxon>Candidatus Aphodoplasma</taxon>
    </lineage>
</organism>
<dbReference type="InterPro" id="IPR000304">
    <property type="entry name" value="Pyrroline-COOH_reductase"/>
</dbReference>
<dbReference type="InterPro" id="IPR053790">
    <property type="entry name" value="P5CR-like_CS"/>
</dbReference>
<dbReference type="Pfam" id="PF03807">
    <property type="entry name" value="F420_oxidored"/>
    <property type="match status" value="1"/>
</dbReference>
<dbReference type="Proteomes" id="UP000886743">
    <property type="component" value="Unassembled WGS sequence"/>
</dbReference>
<comment type="pathway">
    <text evidence="6 9">Amino-acid biosynthesis; L-proline biosynthesis; L-proline from L-glutamate 5-semialdehyde: step 1/1.</text>
</comment>
<comment type="catalytic activity">
    <reaction evidence="6 9">
        <text>L-proline + NADP(+) = (S)-1-pyrroline-5-carboxylate + NADPH + 2 H(+)</text>
        <dbReference type="Rhea" id="RHEA:14109"/>
        <dbReference type="ChEBI" id="CHEBI:15378"/>
        <dbReference type="ChEBI" id="CHEBI:17388"/>
        <dbReference type="ChEBI" id="CHEBI:57783"/>
        <dbReference type="ChEBI" id="CHEBI:58349"/>
        <dbReference type="ChEBI" id="CHEBI:60039"/>
        <dbReference type="EC" id="1.5.1.2"/>
    </reaction>
</comment>
<feature type="domain" description="Pyrroline-5-carboxylate reductase catalytic N-terminal" evidence="10">
    <location>
        <begin position="2"/>
        <end position="96"/>
    </location>
</feature>
<name>A0A9D1SZP6_9FIRM</name>
<dbReference type="InterPro" id="IPR036291">
    <property type="entry name" value="NAD(P)-bd_dom_sf"/>
</dbReference>
<dbReference type="FunFam" id="1.10.3730.10:FF:000001">
    <property type="entry name" value="Pyrroline-5-carboxylate reductase"/>
    <property type="match status" value="1"/>
</dbReference>
<dbReference type="GO" id="GO:0005737">
    <property type="term" value="C:cytoplasm"/>
    <property type="evidence" value="ECO:0007669"/>
    <property type="project" value="UniProtKB-SubCell"/>
</dbReference>
<evidence type="ECO:0000313" key="13">
    <source>
        <dbReference type="Proteomes" id="UP000886743"/>
    </source>
</evidence>
<evidence type="ECO:0000256" key="9">
    <source>
        <dbReference type="RuleBase" id="RU003903"/>
    </source>
</evidence>
<dbReference type="InterPro" id="IPR029036">
    <property type="entry name" value="P5CR_dimer"/>
</dbReference>
<dbReference type="AlphaFoldDB" id="A0A9D1SZP6"/>
<evidence type="ECO:0000256" key="2">
    <source>
        <dbReference type="ARBA" id="ARBA00022650"/>
    </source>
</evidence>
<dbReference type="Pfam" id="PF14748">
    <property type="entry name" value="P5CR_dimer"/>
    <property type="match status" value="1"/>
</dbReference>
<comment type="subcellular location">
    <subcellularLocation>
        <location evidence="6">Cytoplasm</location>
    </subcellularLocation>
</comment>
<dbReference type="PANTHER" id="PTHR11645:SF0">
    <property type="entry name" value="PYRROLINE-5-CARBOXYLATE REDUCTASE 3"/>
    <property type="match status" value="1"/>
</dbReference>
<keyword evidence="2 6" id="KW-0641">Proline biosynthesis</keyword>
<dbReference type="PROSITE" id="PS00521">
    <property type="entry name" value="P5CR"/>
    <property type="match status" value="1"/>
</dbReference>